<feature type="compositionally biased region" description="Low complexity" evidence="6">
    <location>
        <begin position="97"/>
        <end position="109"/>
    </location>
</feature>
<feature type="region of interest" description="Disordered" evidence="6">
    <location>
        <begin position="715"/>
        <end position="815"/>
    </location>
</feature>
<feature type="chain" id="PRO_5013635314" description="Zinc-finger domain-containing protein" evidence="7">
    <location>
        <begin position="18"/>
        <end position="938"/>
    </location>
</feature>
<dbReference type="GO" id="GO:0006357">
    <property type="term" value="P:regulation of transcription by RNA polymerase II"/>
    <property type="evidence" value="ECO:0007669"/>
    <property type="project" value="TreeGrafter"/>
</dbReference>
<feature type="compositionally biased region" description="Low complexity" evidence="6">
    <location>
        <begin position="754"/>
        <end position="780"/>
    </location>
</feature>
<dbReference type="GO" id="GO:0000785">
    <property type="term" value="C:chromatin"/>
    <property type="evidence" value="ECO:0007669"/>
    <property type="project" value="TreeGrafter"/>
</dbReference>
<dbReference type="STRING" id="742152.A0A2H3J5S3"/>
<accession>A0A2H3J5S3</accession>
<keyword evidence="7" id="KW-0732">Signal</keyword>
<evidence type="ECO:0000256" key="1">
    <source>
        <dbReference type="ARBA" id="ARBA00004123"/>
    </source>
</evidence>
<reference evidence="9 10" key="1">
    <citation type="journal article" date="2012" name="Science">
        <title>The Paleozoic origin of enzymatic lignin decomposition reconstructed from 31 fungal genomes.</title>
        <authorList>
            <person name="Floudas D."/>
            <person name="Binder M."/>
            <person name="Riley R."/>
            <person name="Barry K."/>
            <person name="Blanchette R.A."/>
            <person name="Henrissat B."/>
            <person name="Martinez A.T."/>
            <person name="Otillar R."/>
            <person name="Spatafora J.W."/>
            <person name="Yadav J.S."/>
            <person name="Aerts A."/>
            <person name="Benoit I."/>
            <person name="Boyd A."/>
            <person name="Carlson A."/>
            <person name="Copeland A."/>
            <person name="Coutinho P.M."/>
            <person name="de Vries R.P."/>
            <person name="Ferreira P."/>
            <person name="Findley K."/>
            <person name="Foster B."/>
            <person name="Gaskell J."/>
            <person name="Glotzer D."/>
            <person name="Gorecki P."/>
            <person name="Heitman J."/>
            <person name="Hesse C."/>
            <person name="Hori C."/>
            <person name="Igarashi K."/>
            <person name="Jurgens J.A."/>
            <person name="Kallen N."/>
            <person name="Kersten P."/>
            <person name="Kohler A."/>
            <person name="Kuees U."/>
            <person name="Kumar T.K.A."/>
            <person name="Kuo A."/>
            <person name="LaButti K."/>
            <person name="Larrondo L.F."/>
            <person name="Lindquist E."/>
            <person name="Ling A."/>
            <person name="Lombard V."/>
            <person name="Lucas S."/>
            <person name="Lundell T."/>
            <person name="Martin R."/>
            <person name="McLaughlin D.J."/>
            <person name="Morgenstern I."/>
            <person name="Morin E."/>
            <person name="Murat C."/>
            <person name="Nagy L.G."/>
            <person name="Nolan M."/>
            <person name="Ohm R.A."/>
            <person name="Patyshakuliyeva A."/>
            <person name="Rokas A."/>
            <person name="Ruiz-Duenas F.J."/>
            <person name="Sabat G."/>
            <person name="Salamov A."/>
            <person name="Samejima M."/>
            <person name="Schmutz J."/>
            <person name="Slot J.C."/>
            <person name="St John F."/>
            <person name="Stenlid J."/>
            <person name="Sun H."/>
            <person name="Sun S."/>
            <person name="Syed K."/>
            <person name="Tsang A."/>
            <person name="Wiebenga A."/>
            <person name="Young D."/>
            <person name="Pisabarro A."/>
            <person name="Eastwood D.C."/>
            <person name="Martin F."/>
            <person name="Cullen D."/>
            <person name="Grigoriev I.V."/>
            <person name="Hibbett D.S."/>
        </authorList>
    </citation>
    <scope>NUCLEOTIDE SEQUENCE [LARGE SCALE GENOMIC DNA]</scope>
    <source>
        <strain evidence="9 10">MD-104</strain>
    </source>
</reference>
<dbReference type="PANTHER" id="PTHR12549:SF38">
    <property type="entry name" value="JMJC DOMAIN-CONTAINING HISTONE DEMETHYLASE 2, ISOFORM A"/>
    <property type="match status" value="1"/>
</dbReference>
<evidence type="ECO:0000256" key="5">
    <source>
        <dbReference type="ARBA" id="ARBA00023242"/>
    </source>
</evidence>
<feature type="region of interest" description="Disordered" evidence="6">
    <location>
        <begin position="306"/>
        <end position="551"/>
    </location>
</feature>
<feature type="compositionally biased region" description="Low complexity" evidence="6">
    <location>
        <begin position="791"/>
        <end position="808"/>
    </location>
</feature>
<feature type="compositionally biased region" description="Low complexity" evidence="6">
    <location>
        <begin position="421"/>
        <end position="434"/>
    </location>
</feature>
<evidence type="ECO:0000313" key="9">
    <source>
        <dbReference type="EMBL" id="PCH32988.1"/>
    </source>
</evidence>
<dbReference type="PANTHER" id="PTHR12549">
    <property type="entry name" value="JMJC DOMAIN-CONTAINING HISTONE DEMETHYLATION PROTEIN"/>
    <property type="match status" value="1"/>
</dbReference>
<evidence type="ECO:0000256" key="3">
    <source>
        <dbReference type="ARBA" id="ARBA00023015"/>
    </source>
</evidence>
<feature type="region of interest" description="Disordered" evidence="6">
    <location>
        <begin position="80"/>
        <end position="109"/>
    </location>
</feature>
<dbReference type="Pfam" id="PF10497">
    <property type="entry name" value="zf-4CXXC_R1"/>
    <property type="match status" value="1"/>
</dbReference>
<evidence type="ECO:0000259" key="8">
    <source>
        <dbReference type="Pfam" id="PF10497"/>
    </source>
</evidence>
<feature type="region of interest" description="Disordered" evidence="6">
    <location>
        <begin position="219"/>
        <end position="262"/>
    </location>
</feature>
<evidence type="ECO:0000256" key="6">
    <source>
        <dbReference type="SAM" id="MobiDB-lite"/>
    </source>
</evidence>
<dbReference type="GO" id="GO:0046872">
    <property type="term" value="F:metal ion binding"/>
    <property type="evidence" value="ECO:0007669"/>
    <property type="project" value="UniProtKB-KW"/>
</dbReference>
<sequence>MPRLRTLLFPALSPARALVLPPFPLLVQAPCPRVRACAGEEAWVAEEVKVEEELGEALMLDEHVVEKGAEALHMEAEVTQFQQQDLPRSHPRSLKAQTQTTPTPVVGPPGLQALPDIASVHTQTYQDTSLPDPTAFLNLTSTGALDAHAQTPYASRMHLGADFSSAIDVGAGPVDAVIGGYALTEADMQAQAFVHPARAETFLSAAVPDTGQAWMGVAYEDGKDDGDVGETYQDPDGERDADGETDLDAASDRSVRARSGSNVAAHSDIDMVASVGMDMDTGVARQVSVHASTEKSLSVEREMDFGLRTGMDNPGGSFGYEGNGTIDPSWLGRTGPEAPSPEKNAPQEESAPVPVVSSRRRAASRGKGKQKAVVQSSDVEAEDPASYTSDEDSEYRAREQQKAPKTKLKASARSKAKSKAIPKSTSRRGSTSRSQVIVDEAGPSRPQLAKQTKPRRSDVTNANMREAYKPVNIFAEPVIVTGKRQRKPTARLLAHKTELPRSRSPASSEDSASTQSGDNAVKSPARSVTRSVSPGKGKRSPNKQKSKADRSSTLDIQLSFCHQCRNTSAREKMKCSVVKESGEPCGLRYCIRCVVKRYPEIEFDPLNRSFVCPRCSDSCCCDACCRKRGETYVPPPRGYVDPETLEFIPKDPNEAGHGMLSPSPDYSYETPDELPPNGADAVENGVYWGAVYSITGQRIGGGFIGDGKRGVVVKTTPLPPSASIQSNGATDRLSSPSSSSSSGSEVDGEVGKRVSPAPARVVASPASSALSQLPSSTSPACSPPLLPTPPTRSQLPNPSQPNAAPANATITKQRRTRIFIGRLQPSWNARKPARNLDRAYRTVPRGLRAYVGAHPPRQRAIYVSSDLEADTHGHSDGSSLSPPPTSSDEGEEDADIDEEGANLARSPDQFIIAMAFHHIEQGKLSTPVESDVLPSMGA</sequence>
<keyword evidence="3" id="KW-0805">Transcription regulation</keyword>
<dbReference type="InterPro" id="IPR018866">
    <property type="entry name" value="Znf-4CXXC_R1"/>
</dbReference>
<feature type="compositionally biased region" description="Low complexity" evidence="6">
    <location>
        <begin position="502"/>
        <end position="513"/>
    </location>
</feature>
<feature type="compositionally biased region" description="Low complexity" evidence="6">
    <location>
        <begin position="734"/>
        <end position="744"/>
    </location>
</feature>
<evidence type="ECO:0000313" key="10">
    <source>
        <dbReference type="Proteomes" id="UP000218811"/>
    </source>
</evidence>
<feature type="compositionally biased region" description="Basic residues" evidence="6">
    <location>
        <begin position="358"/>
        <end position="370"/>
    </location>
</feature>
<dbReference type="GO" id="GO:0003712">
    <property type="term" value="F:transcription coregulator activity"/>
    <property type="evidence" value="ECO:0007669"/>
    <property type="project" value="TreeGrafter"/>
</dbReference>
<dbReference type="GO" id="GO:0032454">
    <property type="term" value="F:histone H3K9 demethylase activity"/>
    <property type="evidence" value="ECO:0007669"/>
    <property type="project" value="InterPro"/>
</dbReference>
<feature type="region of interest" description="Disordered" evidence="6">
    <location>
        <begin position="869"/>
        <end position="904"/>
    </location>
</feature>
<feature type="compositionally biased region" description="Basic residues" evidence="6">
    <location>
        <begin position="404"/>
        <end position="420"/>
    </location>
</feature>
<gene>
    <name evidence="9" type="ORF">WOLCODRAFT_134841</name>
</gene>
<feature type="compositionally biased region" description="Polar residues" evidence="6">
    <location>
        <begin position="722"/>
        <end position="733"/>
    </location>
</feature>
<keyword evidence="10" id="KW-1185">Reference proteome</keyword>
<feature type="compositionally biased region" description="Acidic residues" evidence="6">
    <location>
        <begin position="222"/>
        <end position="235"/>
    </location>
</feature>
<dbReference type="GO" id="GO:0000118">
    <property type="term" value="C:histone deacetylase complex"/>
    <property type="evidence" value="ECO:0007669"/>
    <property type="project" value="TreeGrafter"/>
</dbReference>
<dbReference type="InterPro" id="IPR045109">
    <property type="entry name" value="LSDs-like"/>
</dbReference>
<feature type="compositionally biased region" description="Basic residues" evidence="6">
    <location>
        <begin position="536"/>
        <end position="545"/>
    </location>
</feature>
<comment type="subcellular location">
    <subcellularLocation>
        <location evidence="1">Nucleus</location>
    </subcellularLocation>
</comment>
<evidence type="ECO:0000256" key="2">
    <source>
        <dbReference type="ARBA" id="ARBA00022723"/>
    </source>
</evidence>
<feature type="domain" description="Zinc-finger" evidence="8">
    <location>
        <begin position="559"/>
        <end position="630"/>
    </location>
</feature>
<feature type="compositionally biased region" description="Acidic residues" evidence="6">
    <location>
        <begin position="888"/>
        <end position="900"/>
    </location>
</feature>
<evidence type="ECO:0000256" key="4">
    <source>
        <dbReference type="ARBA" id="ARBA00023163"/>
    </source>
</evidence>
<evidence type="ECO:0000256" key="7">
    <source>
        <dbReference type="SAM" id="SignalP"/>
    </source>
</evidence>
<keyword evidence="5" id="KW-0539">Nucleus</keyword>
<feature type="compositionally biased region" description="Acidic residues" evidence="6">
    <location>
        <begin position="379"/>
        <end position="393"/>
    </location>
</feature>
<organism evidence="9 10">
    <name type="scientific">Wolfiporia cocos (strain MD-104)</name>
    <name type="common">Brown rot fungus</name>
    <dbReference type="NCBI Taxonomy" id="742152"/>
    <lineage>
        <taxon>Eukaryota</taxon>
        <taxon>Fungi</taxon>
        <taxon>Dikarya</taxon>
        <taxon>Basidiomycota</taxon>
        <taxon>Agaricomycotina</taxon>
        <taxon>Agaricomycetes</taxon>
        <taxon>Polyporales</taxon>
        <taxon>Phaeolaceae</taxon>
        <taxon>Wolfiporia</taxon>
    </lineage>
</organism>
<dbReference type="AlphaFoldDB" id="A0A2H3J5S3"/>
<dbReference type="EMBL" id="KB467831">
    <property type="protein sequence ID" value="PCH32988.1"/>
    <property type="molecule type" value="Genomic_DNA"/>
</dbReference>
<feature type="signal peptide" evidence="7">
    <location>
        <begin position="1"/>
        <end position="17"/>
    </location>
</feature>
<name>A0A2H3J5S3_WOLCO</name>
<dbReference type="OrthoDB" id="2758530at2759"/>
<feature type="compositionally biased region" description="Pro residues" evidence="6">
    <location>
        <begin position="781"/>
        <end position="790"/>
    </location>
</feature>
<feature type="region of interest" description="Disordered" evidence="6">
    <location>
        <begin position="653"/>
        <end position="677"/>
    </location>
</feature>
<dbReference type="Proteomes" id="UP000218811">
    <property type="component" value="Unassembled WGS sequence"/>
</dbReference>
<keyword evidence="4" id="KW-0804">Transcription</keyword>
<keyword evidence="2" id="KW-0479">Metal-binding</keyword>
<dbReference type="GO" id="GO:0031490">
    <property type="term" value="F:chromatin DNA binding"/>
    <property type="evidence" value="ECO:0007669"/>
    <property type="project" value="TreeGrafter"/>
</dbReference>
<protein>
    <recommendedName>
        <fullName evidence="8">Zinc-finger domain-containing protein</fullName>
    </recommendedName>
</protein>
<proteinExistence type="predicted"/>